<name>A0ACC2Q0D1_9HYME</name>
<evidence type="ECO:0000313" key="2">
    <source>
        <dbReference type="Proteomes" id="UP001239111"/>
    </source>
</evidence>
<sequence>MRQFDLICTEKALAFASNSPSVALKNGEKLRYEANIDELIDDNIDVIREGLRSMDPSELRNIEHPLTANIYLHLHTGILRNLAQMKRAGRCNLSYSSKVFTIDGIFGWDSLAFNYQYLLKVLFFSRTGSIRGGLDQLKINVVLDINLETYQIILRQLDFINAGKITIRLEGHLTDIIYNLVLKAVTWIGKGLVLKKIEEETTELIRLDIAEINKLLAEHHVRPFTFVNNAALNRRSTDFLYDFDRFLLSTIRIHF</sequence>
<keyword evidence="2" id="KW-1185">Reference proteome</keyword>
<evidence type="ECO:0000313" key="1">
    <source>
        <dbReference type="EMBL" id="KAJ8688651.1"/>
    </source>
</evidence>
<organism evidence="1 2">
    <name type="scientific">Eretmocerus hayati</name>
    <dbReference type="NCBI Taxonomy" id="131215"/>
    <lineage>
        <taxon>Eukaryota</taxon>
        <taxon>Metazoa</taxon>
        <taxon>Ecdysozoa</taxon>
        <taxon>Arthropoda</taxon>
        <taxon>Hexapoda</taxon>
        <taxon>Insecta</taxon>
        <taxon>Pterygota</taxon>
        <taxon>Neoptera</taxon>
        <taxon>Endopterygota</taxon>
        <taxon>Hymenoptera</taxon>
        <taxon>Apocrita</taxon>
        <taxon>Proctotrupomorpha</taxon>
        <taxon>Chalcidoidea</taxon>
        <taxon>Aphelinidae</taxon>
        <taxon>Aphelininae</taxon>
        <taxon>Eretmocerus</taxon>
    </lineage>
</organism>
<proteinExistence type="predicted"/>
<dbReference type="EMBL" id="CM056741">
    <property type="protein sequence ID" value="KAJ8688651.1"/>
    <property type="molecule type" value="Genomic_DNA"/>
</dbReference>
<comment type="caution">
    <text evidence="1">The sequence shown here is derived from an EMBL/GenBank/DDBJ whole genome shotgun (WGS) entry which is preliminary data.</text>
</comment>
<protein>
    <submittedName>
        <fullName evidence="1">Uncharacterized protein</fullName>
    </submittedName>
</protein>
<gene>
    <name evidence="1" type="ORF">QAD02_024446</name>
</gene>
<accession>A0ACC2Q0D1</accession>
<reference evidence="1" key="1">
    <citation type="submission" date="2023-04" db="EMBL/GenBank/DDBJ databases">
        <title>A chromosome-level genome assembly of the parasitoid wasp Eretmocerus hayati.</title>
        <authorList>
            <person name="Zhong Y."/>
            <person name="Liu S."/>
            <person name="Liu Y."/>
        </authorList>
    </citation>
    <scope>NUCLEOTIDE SEQUENCE</scope>
    <source>
        <strain evidence="1">ZJU_SS_LIU_2023</strain>
    </source>
</reference>
<dbReference type="Proteomes" id="UP001239111">
    <property type="component" value="Chromosome 1"/>
</dbReference>